<dbReference type="Gene3D" id="3.40.50.1820">
    <property type="entry name" value="alpha/beta hydrolase"/>
    <property type="match status" value="1"/>
</dbReference>
<sequence>MARSLVVAFLIGFFASQIAAEFAQNLTGNYDLLPRAIPQPSLCASLIQPSGWVLIGSSTRAVSDCRFRAQPGPPVLLQHGLFMAGDAWFLNSPEQSLGFILADEGFDVWVGNVRGTRWSHGHISLSEENKDFWDWSWQELALYDLAEMINHIYSITTPKSLLLDIHREQSCL</sequence>
<organism evidence="2 3">
    <name type="scientific">Rubus argutus</name>
    <name type="common">Southern blackberry</name>
    <dbReference type="NCBI Taxonomy" id="59490"/>
    <lineage>
        <taxon>Eukaryota</taxon>
        <taxon>Viridiplantae</taxon>
        <taxon>Streptophyta</taxon>
        <taxon>Embryophyta</taxon>
        <taxon>Tracheophyta</taxon>
        <taxon>Spermatophyta</taxon>
        <taxon>Magnoliopsida</taxon>
        <taxon>eudicotyledons</taxon>
        <taxon>Gunneridae</taxon>
        <taxon>Pentapetalae</taxon>
        <taxon>rosids</taxon>
        <taxon>fabids</taxon>
        <taxon>Rosales</taxon>
        <taxon>Rosaceae</taxon>
        <taxon>Rosoideae</taxon>
        <taxon>Rosoideae incertae sedis</taxon>
        <taxon>Rubus</taxon>
    </lineage>
</organism>
<evidence type="ECO:0008006" key="4">
    <source>
        <dbReference type="Google" id="ProtNLM"/>
    </source>
</evidence>
<keyword evidence="1" id="KW-0732">Signal</keyword>
<dbReference type="Proteomes" id="UP001457282">
    <property type="component" value="Unassembled WGS sequence"/>
</dbReference>
<name>A0AAW1Y1G0_RUBAR</name>
<comment type="caution">
    <text evidence="2">The sequence shown here is derived from an EMBL/GenBank/DDBJ whole genome shotgun (WGS) entry which is preliminary data.</text>
</comment>
<dbReference type="SUPFAM" id="SSF53474">
    <property type="entry name" value="alpha/beta-Hydrolases"/>
    <property type="match status" value="1"/>
</dbReference>
<proteinExistence type="predicted"/>
<dbReference type="InterPro" id="IPR029058">
    <property type="entry name" value="AB_hydrolase_fold"/>
</dbReference>
<accession>A0AAW1Y1G0</accession>
<gene>
    <name evidence="2" type="ORF">M0R45_007675</name>
</gene>
<reference evidence="2 3" key="1">
    <citation type="journal article" date="2023" name="G3 (Bethesda)">
        <title>A chromosome-length genome assembly and annotation of blackberry (Rubus argutus, cv. 'Hillquist').</title>
        <authorList>
            <person name="Bruna T."/>
            <person name="Aryal R."/>
            <person name="Dudchenko O."/>
            <person name="Sargent D.J."/>
            <person name="Mead D."/>
            <person name="Buti M."/>
            <person name="Cavallini A."/>
            <person name="Hytonen T."/>
            <person name="Andres J."/>
            <person name="Pham M."/>
            <person name="Weisz D."/>
            <person name="Mascagni F."/>
            <person name="Usai G."/>
            <person name="Natali L."/>
            <person name="Bassil N."/>
            <person name="Fernandez G.E."/>
            <person name="Lomsadze A."/>
            <person name="Armour M."/>
            <person name="Olukolu B."/>
            <person name="Poorten T."/>
            <person name="Britton C."/>
            <person name="Davik J."/>
            <person name="Ashrafi H."/>
            <person name="Aiden E.L."/>
            <person name="Borodovsky M."/>
            <person name="Worthington M."/>
        </authorList>
    </citation>
    <scope>NUCLEOTIDE SEQUENCE [LARGE SCALE GENOMIC DNA]</scope>
    <source>
        <strain evidence="2">PI 553951</strain>
    </source>
</reference>
<keyword evidence="3" id="KW-1185">Reference proteome</keyword>
<dbReference type="PANTHER" id="PTHR11005">
    <property type="entry name" value="LYSOSOMAL ACID LIPASE-RELATED"/>
    <property type="match status" value="1"/>
</dbReference>
<dbReference type="EMBL" id="JBEDUW010000002">
    <property type="protein sequence ID" value="KAK9941985.1"/>
    <property type="molecule type" value="Genomic_DNA"/>
</dbReference>
<evidence type="ECO:0000313" key="2">
    <source>
        <dbReference type="EMBL" id="KAK9941985.1"/>
    </source>
</evidence>
<feature type="chain" id="PRO_5043688220" description="Partial AB-hydrolase lipase domain-containing protein" evidence="1">
    <location>
        <begin position="21"/>
        <end position="172"/>
    </location>
</feature>
<dbReference type="AlphaFoldDB" id="A0AAW1Y1G0"/>
<evidence type="ECO:0000256" key="1">
    <source>
        <dbReference type="SAM" id="SignalP"/>
    </source>
</evidence>
<protein>
    <recommendedName>
        <fullName evidence="4">Partial AB-hydrolase lipase domain-containing protein</fullName>
    </recommendedName>
</protein>
<evidence type="ECO:0000313" key="3">
    <source>
        <dbReference type="Proteomes" id="UP001457282"/>
    </source>
</evidence>
<feature type="signal peptide" evidence="1">
    <location>
        <begin position="1"/>
        <end position="20"/>
    </location>
</feature>